<sequence length="284" mass="30592">MNPQWNATKIGIRRGWREWLISLRNPGDVTYTILGIVVGIVVVYLYRDDTPLPGVATPMAVYVLASILAVQVVFTSAYALATVLSTEREDGTLLRMKSLPCGLRAYTTGLIVRSLLEFAATAAITILLAAVILWPGFALSAVDVLILLGVLSLGIVALTAFGFVIGSLFRSPRAVGGWGLVVAGALVWVSGLIQPLSTMAPWVQILGQASPLYWMGLGIRSSLLPDEFVVIEIGDEWRLGLVFLVLIGWAVAGLILAPALLSRMARRETVASVEQGRQRALQRV</sequence>
<feature type="transmembrane region" description="Helical" evidence="5">
    <location>
        <begin position="118"/>
        <end position="137"/>
    </location>
</feature>
<evidence type="ECO:0000256" key="3">
    <source>
        <dbReference type="ARBA" id="ARBA00022989"/>
    </source>
</evidence>
<dbReference type="AlphaFoldDB" id="A0A3L7J4I9"/>
<dbReference type="PANTHER" id="PTHR43229">
    <property type="entry name" value="NODULATION PROTEIN J"/>
    <property type="match status" value="1"/>
</dbReference>
<dbReference type="GO" id="GO:0016020">
    <property type="term" value="C:membrane"/>
    <property type="evidence" value="ECO:0007669"/>
    <property type="project" value="UniProtKB-SubCell"/>
</dbReference>
<comment type="caution">
    <text evidence="7">The sequence shown here is derived from an EMBL/GenBank/DDBJ whole genome shotgun (WGS) entry which is preliminary data.</text>
</comment>
<protein>
    <submittedName>
        <fullName evidence="7">ABC transporter permease</fullName>
    </submittedName>
</protein>
<dbReference type="PANTHER" id="PTHR43229:SF2">
    <property type="entry name" value="NODULATION PROTEIN J"/>
    <property type="match status" value="1"/>
</dbReference>
<dbReference type="GO" id="GO:0140359">
    <property type="term" value="F:ABC-type transporter activity"/>
    <property type="evidence" value="ECO:0007669"/>
    <property type="project" value="InterPro"/>
</dbReference>
<dbReference type="InterPro" id="IPR051784">
    <property type="entry name" value="Nod_factor_ABC_transporter"/>
</dbReference>
<keyword evidence="3 5" id="KW-1133">Transmembrane helix</keyword>
<feature type="domain" description="ABC-2 type transporter transmembrane" evidence="6">
    <location>
        <begin position="16"/>
        <end position="223"/>
    </location>
</feature>
<keyword evidence="8" id="KW-1185">Reference proteome</keyword>
<dbReference type="RefSeq" id="WP_121657877.1">
    <property type="nucleotide sequence ID" value="NZ_BMEK01000001.1"/>
</dbReference>
<organism evidence="7 8">
    <name type="scientific">Mycetocola zhadangensis</name>
    <dbReference type="NCBI Taxonomy" id="1164595"/>
    <lineage>
        <taxon>Bacteria</taxon>
        <taxon>Bacillati</taxon>
        <taxon>Actinomycetota</taxon>
        <taxon>Actinomycetes</taxon>
        <taxon>Micrococcales</taxon>
        <taxon>Microbacteriaceae</taxon>
        <taxon>Mycetocola</taxon>
    </lineage>
</organism>
<evidence type="ECO:0000256" key="4">
    <source>
        <dbReference type="ARBA" id="ARBA00023136"/>
    </source>
</evidence>
<name>A0A3L7J4I9_9MICO</name>
<proteinExistence type="predicted"/>
<evidence type="ECO:0000256" key="1">
    <source>
        <dbReference type="ARBA" id="ARBA00004141"/>
    </source>
</evidence>
<feature type="transmembrane region" description="Helical" evidence="5">
    <location>
        <begin position="239"/>
        <end position="261"/>
    </location>
</feature>
<evidence type="ECO:0000313" key="7">
    <source>
        <dbReference type="EMBL" id="RLQ85513.1"/>
    </source>
</evidence>
<feature type="transmembrane region" description="Helical" evidence="5">
    <location>
        <begin position="175"/>
        <end position="193"/>
    </location>
</feature>
<dbReference type="Pfam" id="PF01061">
    <property type="entry name" value="ABC2_membrane"/>
    <property type="match status" value="1"/>
</dbReference>
<keyword evidence="4 5" id="KW-0472">Membrane</keyword>
<evidence type="ECO:0000256" key="2">
    <source>
        <dbReference type="ARBA" id="ARBA00022692"/>
    </source>
</evidence>
<dbReference type="Proteomes" id="UP000282460">
    <property type="component" value="Unassembled WGS sequence"/>
</dbReference>
<reference evidence="7 8" key="1">
    <citation type="submission" date="2018-10" db="EMBL/GenBank/DDBJ databases">
        <authorList>
            <person name="Li J."/>
        </authorList>
    </citation>
    <scope>NUCLEOTIDE SEQUENCE [LARGE SCALE GENOMIC DNA]</scope>
    <source>
        <strain evidence="7 8">ZD1-4</strain>
    </source>
</reference>
<dbReference type="InterPro" id="IPR013525">
    <property type="entry name" value="ABC2_TM"/>
</dbReference>
<evidence type="ECO:0000313" key="8">
    <source>
        <dbReference type="Proteomes" id="UP000282460"/>
    </source>
</evidence>
<accession>A0A3L7J4I9</accession>
<feature type="transmembrane region" description="Helical" evidence="5">
    <location>
        <begin position="29"/>
        <end position="47"/>
    </location>
</feature>
<keyword evidence="2 5" id="KW-0812">Transmembrane</keyword>
<evidence type="ECO:0000256" key="5">
    <source>
        <dbReference type="SAM" id="Phobius"/>
    </source>
</evidence>
<dbReference type="EMBL" id="RCWJ01000001">
    <property type="protein sequence ID" value="RLQ85513.1"/>
    <property type="molecule type" value="Genomic_DNA"/>
</dbReference>
<gene>
    <name evidence="7" type="ORF">D9V28_01065</name>
</gene>
<dbReference type="OrthoDB" id="9786643at2"/>
<comment type="subcellular location">
    <subcellularLocation>
        <location evidence="1">Membrane</location>
        <topology evidence="1">Multi-pass membrane protein</topology>
    </subcellularLocation>
</comment>
<feature type="transmembrane region" description="Helical" evidence="5">
    <location>
        <begin position="59"/>
        <end position="81"/>
    </location>
</feature>
<evidence type="ECO:0000259" key="6">
    <source>
        <dbReference type="Pfam" id="PF01061"/>
    </source>
</evidence>
<feature type="transmembrane region" description="Helical" evidence="5">
    <location>
        <begin position="144"/>
        <end position="169"/>
    </location>
</feature>